<dbReference type="Proteomes" id="UP001466893">
    <property type="component" value="Chromosome"/>
</dbReference>
<protein>
    <submittedName>
        <fullName evidence="1">DUF5908 family protein</fullName>
    </submittedName>
</protein>
<evidence type="ECO:0000313" key="2">
    <source>
        <dbReference type="Proteomes" id="UP001466893"/>
    </source>
</evidence>
<dbReference type="RefSeq" id="WP_342323009.1">
    <property type="nucleotide sequence ID" value="NZ_CP151800.1"/>
</dbReference>
<organism evidence="1 2">
    <name type="scientific">Kosakonia calanthes</name>
    <dbReference type="NCBI Taxonomy" id="3139408"/>
    <lineage>
        <taxon>Bacteria</taxon>
        <taxon>Pseudomonadati</taxon>
        <taxon>Pseudomonadota</taxon>
        <taxon>Gammaproteobacteria</taxon>
        <taxon>Enterobacterales</taxon>
        <taxon>Enterobacteriaceae</taxon>
        <taxon>Kosakonia</taxon>
    </lineage>
</organism>
<dbReference type="EMBL" id="CP151800">
    <property type="protein sequence ID" value="WZV98401.1"/>
    <property type="molecule type" value="Genomic_DNA"/>
</dbReference>
<keyword evidence="2" id="KW-1185">Reference proteome</keyword>
<gene>
    <name evidence="1" type="ORF">AAEY27_00430</name>
</gene>
<name>A0ABZ3B5J3_9ENTR</name>
<evidence type="ECO:0000313" key="1">
    <source>
        <dbReference type="EMBL" id="WZV98401.1"/>
    </source>
</evidence>
<accession>A0ABZ3B5J3</accession>
<dbReference type="Pfam" id="PF19265">
    <property type="entry name" value="DUF5908"/>
    <property type="match status" value="1"/>
</dbReference>
<dbReference type="InterPro" id="IPR045459">
    <property type="entry name" value="DUF5908"/>
</dbReference>
<proteinExistence type="predicted"/>
<sequence length="56" mass="6383">MTIEINELIIEAHITDSPPADTGPRFSPVSGALDEEYLIEKLKQEIVEYLIERELL</sequence>
<reference evidence="1 2" key="1">
    <citation type="submission" date="2024-04" db="EMBL/GenBank/DDBJ databases">
        <title>Kosakonia calanthae sp. nov., a halophilic bacterium isolated from leaves of Calanthe tiplacata.</title>
        <authorList>
            <person name="Wu P."/>
        </authorList>
    </citation>
    <scope>NUCLEOTIDE SEQUENCE [LARGE SCALE GENOMIC DNA]</scope>
    <source>
        <strain evidence="1 2">BYX6</strain>
    </source>
</reference>